<dbReference type="EC" id="6.3.2.4" evidence="4"/>
<dbReference type="PIRSF" id="PIRSF039102">
    <property type="entry name" value="Ddl/VanB"/>
    <property type="match status" value="1"/>
</dbReference>
<dbReference type="InterPro" id="IPR013815">
    <property type="entry name" value="ATP_grasp_subdomain_1"/>
</dbReference>
<comment type="subcellular location">
    <subcellularLocation>
        <location evidence="4">Cytoplasm</location>
    </subcellularLocation>
</comment>
<dbReference type="PROSITE" id="PS50975">
    <property type="entry name" value="ATP_GRASP"/>
    <property type="match status" value="1"/>
</dbReference>
<sequence length="340" mass="36322">MNTSQEQSPTVVILAGGLSHERDVSIRSGRRVAEILRSQGFTTRVMDVDGQLISKLEQYRPDLVWPLLHGSTGEDGSIRDILELLELPYLGTRPKASRVAWNKPVAKAVLSAAGVSTPKYVTLPQSLFRELGAGPVMDAIADKLGLPLVVKPATGGSALGVTLVTDKARLAQALVDCFAYGELALIEQAVSGTELAITVIDTDGTPRALPAVEIVTDGPYDFDARYNPGRTQYFAPARLSANQLEAAQRAALTAHRELGLRHISRTDMIISDDGTVWFLEVNVAPGMTETSLVPQGILAEGTTLAQAYTKLVTDVLTHSGSATEPELDETPALATIAEQD</sequence>
<comment type="cofactor">
    <cofactor evidence="6">
        <name>Mg(2+)</name>
        <dbReference type="ChEBI" id="CHEBI:18420"/>
    </cofactor>
    <cofactor evidence="6">
        <name>Mn(2+)</name>
        <dbReference type="ChEBI" id="CHEBI:29035"/>
    </cofactor>
    <text evidence="6">Binds 2 magnesium or manganese ions per subunit.</text>
</comment>
<feature type="binding site" evidence="6">
    <location>
        <position position="267"/>
    </location>
    <ligand>
        <name>Mg(2+)</name>
        <dbReference type="ChEBI" id="CHEBI:18420"/>
        <label>1</label>
    </ligand>
</feature>
<dbReference type="Gene3D" id="3.30.1490.20">
    <property type="entry name" value="ATP-grasp fold, A domain"/>
    <property type="match status" value="1"/>
</dbReference>
<evidence type="ECO:0000256" key="5">
    <source>
        <dbReference type="PIRSR" id="PIRSR039102-1"/>
    </source>
</evidence>
<dbReference type="InterPro" id="IPR016185">
    <property type="entry name" value="PreATP-grasp_dom_sf"/>
</dbReference>
<dbReference type="GO" id="GO:0071555">
    <property type="term" value="P:cell wall organization"/>
    <property type="evidence" value="ECO:0007669"/>
    <property type="project" value="UniProtKB-KW"/>
</dbReference>
<dbReference type="Gene3D" id="3.30.470.20">
    <property type="entry name" value="ATP-grasp fold, B domain"/>
    <property type="match status" value="1"/>
</dbReference>
<feature type="domain" description="ATP-grasp" evidence="8">
    <location>
        <begin position="107"/>
        <end position="313"/>
    </location>
</feature>
<dbReference type="InterPro" id="IPR005905">
    <property type="entry name" value="D_ala_D_ala"/>
</dbReference>
<comment type="function">
    <text evidence="4">Cell wall formation.</text>
</comment>
<dbReference type="GO" id="GO:0005737">
    <property type="term" value="C:cytoplasm"/>
    <property type="evidence" value="ECO:0007669"/>
    <property type="project" value="UniProtKB-SubCell"/>
</dbReference>
<dbReference type="PANTHER" id="PTHR23132">
    <property type="entry name" value="D-ALANINE--D-ALANINE LIGASE"/>
    <property type="match status" value="1"/>
</dbReference>
<evidence type="ECO:0000256" key="3">
    <source>
        <dbReference type="ARBA" id="ARBA00023316"/>
    </source>
</evidence>
<keyword evidence="4" id="KW-0133">Cell shape</keyword>
<dbReference type="GO" id="GO:0008716">
    <property type="term" value="F:D-alanine-D-alanine ligase activity"/>
    <property type="evidence" value="ECO:0007669"/>
    <property type="project" value="UniProtKB-UniRule"/>
</dbReference>
<dbReference type="SUPFAM" id="SSF56059">
    <property type="entry name" value="Glutathione synthetase ATP-binding domain-like"/>
    <property type="match status" value="1"/>
</dbReference>
<dbReference type="HAMAP" id="MF_00047">
    <property type="entry name" value="Dala_Dala_lig"/>
    <property type="match status" value="1"/>
</dbReference>
<comment type="pathway">
    <text evidence="4">Cell wall biogenesis; peptidoglycan biosynthesis.</text>
</comment>
<dbReference type="InterPro" id="IPR011095">
    <property type="entry name" value="Dala_Dala_lig_C"/>
</dbReference>
<gene>
    <name evidence="4" type="primary">ddl</name>
    <name evidence="9" type="ORF">V5R04_13850</name>
</gene>
<feature type="binding site" evidence="6">
    <location>
        <position position="280"/>
    </location>
    <ligand>
        <name>Mg(2+)</name>
        <dbReference type="ChEBI" id="CHEBI:18420"/>
        <label>1</label>
    </ligand>
</feature>
<keyword evidence="4" id="KW-0573">Peptidoglycan synthesis</keyword>
<dbReference type="InterPro" id="IPR011761">
    <property type="entry name" value="ATP-grasp"/>
</dbReference>
<accession>A0AAU7DU18</accession>
<dbReference type="GO" id="GO:0046872">
    <property type="term" value="F:metal ion binding"/>
    <property type="evidence" value="ECO:0007669"/>
    <property type="project" value="UniProtKB-KW"/>
</dbReference>
<dbReference type="SUPFAM" id="SSF52440">
    <property type="entry name" value="PreATP-grasp domain"/>
    <property type="match status" value="1"/>
</dbReference>
<keyword evidence="6" id="KW-0460">Magnesium</keyword>
<feature type="active site" evidence="5">
    <location>
        <position position="291"/>
    </location>
</feature>
<dbReference type="GO" id="GO:0009252">
    <property type="term" value="P:peptidoglycan biosynthetic process"/>
    <property type="evidence" value="ECO:0007669"/>
    <property type="project" value="UniProtKB-UniRule"/>
</dbReference>
<dbReference type="GO" id="GO:0008360">
    <property type="term" value="P:regulation of cell shape"/>
    <property type="evidence" value="ECO:0007669"/>
    <property type="project" value="UniProtKB-KW"/>
</dbReference>
<dbReference type="Pfam" id="PF07478">
    <property type="entry name" value="Dala_Dala_lig_C"/>
    <property type="match status" value="1"/>
</dbReference>
<keyword evidence="3 4" id="KW-0961">Cell wall biogenesis/degradation</keyword>
<feature type="binding site" evidence="6">
    <location>
        <position position="280"/>
    </location>
    <ligand>
        <name>Mg(2+)</name>
        <dbReference type="ChEBI" id="CHEBI:18420"/>
        <label>2</label>
    </ligand>
</feature>
<protein>
    <recommendedName>
        <fullName evidence="4">D-alanine--D-alanine ligase</fullName>
        <ecNumber evidence="4">6.3.2.4</ecNumber>
    </recommendedName>
    <alternativeName>
        <fullName evidence="4">D-Ala-D-Ala ligase</fullName>
    </alternativeName>
    <alternativeName>
        <fullName evidence="4">D-alanylalanine synthetase</fullName>
    </alternativeName>
</protein>
<dbReference type="GO" id="GO:0005524">
    <property type="term" value="F:ATP binding"/>
    <property type="evidence" value="ECO:0007669"/>
    <property type="project" value="UniProtKB-UniRule"/>
</dbReference>
<feature type="binding site" evidence="6">
    <location>
        <position position="282"/>
    </location>
    <ligand>
        <name>Mg(2+)</name>
        <dbReference type="ChEBI" id="CHEBI:18420"/>
        <label>2</label>
    </ligand>
</feature>
<keyword evidence="7" id="KW-0067">ATP-binding</keyword>
<dbReference type="Gene3D" id="3.40.50.20">
    <property type="match status" value="1"/>
</dbReference>
<keyword evidence="6" id="KW-0464">Manganese</keyword>
<evidence type="ECO:0000259" key="8">
    <source>
        <dbReference type="PROSITE" id="PS50975"/>
    </source>
</evidence>
<dbReference type="AlphaFoldDB" id="A0AAU7DU18"/>
<evidence type="ECO:0000313" key="9">
    <source>
        <dbReference type="EMBL" id="XBH21278.1"/>
    </source>
</evidence>
<keyword evidence="7" id="KW-0547">Nucleotide-binding</keyword>
<keyword evidence="4" id="KW-0963">Cytoplasm</keyword>
<keyword evidence="2 4" id="KW-0436">Ligase</keyword>
<keyword evidence="6" id="KW-0479">Metal-binding</keyword>
<name>A0AAU7DU18_9MICO</name>
<proteinExistence type="inferred from homology"/>
<evidence type="ECO:0000256" key="4">
    <source>
        <dbReference type="HAMAP-Rule" id="MF_00047"/>
    </source>
</evidence>
<feature type="active site" evidence="5">
    <location>
        <position position="21"/>
    </location>
</feature>
<dbReference type="PANTHER" id="PTHR23132:SF23">
    <property type="entry name" value="D-ALANINE--D-ALANINE LIGASE B"/>
    <property type="match status" value="1"/>
</dbReference>
<evidence type="ECO:0000256" key="7">
    <source>
        <dbReference type="PROSITE-ProRule" id="PRU00409"/>
    </source>
</evidence>
<comment type="similarity">
    <text evidence="1 4">Belongs to the D-alanine--D-alanine ligase family.</text>
</comment>
<evidence type="ECO:0000256" key="1">
    <source>
        <dbReference type="ARBA" id="ARBA00010871"/>
    </source>
</evidence>
<evidence type="ECO:0000256" key="2">
    <source>
        <dbReference type="ARBA" id="ARBA00022598"/>
    </source>
</evidence>
<dbReference type="EMBL" id="CP146203">
    <property type="protein sequence ID" value="XBH21278.1"/>
    <property type="molecule type" value="Genomic_DNA"/>
</dbReference>
<comment type="catalytic activity">
    <reaction evidence="4">
        <text>2 D-alanine + ATP = D-alanyl-D-alanine + ADP + phosphate + H(+)</text>
        <dbReference type="Rhea" id="RHEA:11224"/>
        <dbReference type="ChEBI" id="CHEBI:15378"/>
        <dbReference type="ChEBI" id="CHEBI:30616"/>
        <dbReference type="ChEBI" id="CHEBI:43474"/>
        <dbReference type="ChEBI" id="CHEBI:57416"/>
        <dbReference type="ChEBI" id="CHEBI:57822"/>
        <dbReference type="ChEBI" id="CHEBI:456216"/>
        <dbReference type="EC" id="6.3.2.4"/>
    </reaction>
</comment>
<organism evidence="9">
    <name type="scientific">Jonesiaceae bacterium BS-20</name>
    <dbReference type="NCBI Taxonomy" id="3120821"/>
    <lineage>
        <taxon>Bacteria</taxon>
        <taxon>Bacillati</taxon>
        <taxon>Actinomycetota</taxon>
        <taxon>Actinomycetes</taxon>
        <taxon>Micrococcales</taxon>
        <taxon>Jonesiaceae</taxon>
    </lineage>
</organism>
<feature type="active site" evidence="5">
    <location>
        <position position="157"/>
    </location>
</feature>
<evidence type="ECO:0000256" key="6">
    <source>
        <dbReference type="PIRSR" id="PIRSR039102-3"/>
    </source>
</evidence>
<reference evidence="9" key="1">
    <citation type="submission" date="2024-02" db="EMBL/GenBank/DDBJ databases">
        <title>Tomenella chthoni gen. nov. sp. nov., a member of the family Jonesiaceae isolated from bat guano.</title>
        <authorList>
            <person name="Miller S.L."/>
            <person name="King J."/>
            <person name="Sankaranarayanan K."/>
            <person name="Lawson P.A."/>
        </authorList>
    </citation>
    <scope>NUCLEOTIDE SEQUENCE</scope>
    <source>
        <strain evidence="9">BS-20</strain>
    </source>
</reference>
<dbReference type="NCBIfam" id="NF002378">
    <property type="entry name" value="PRK01372.1"/>
    <property type="match status" value="1"/>
</dbReference>